<feature type="region of interest" description="Disordered" evidence="1">
    <location>
        <begin position="2041"/>
        <end position="2060"/>
    </location>
</feature>
<dbReference type="RefSeq" id="XP_002949964.1">
    <property type="nucleotide sequence ID" value="XM_002949918.1"/>
</dbReference>
<feature type="compositionally biased region" description="Basic residues" evidence="1">
    <location>
        <begin position="378"/>
        <end position="390"/>
    </location>
</feature>
<feature type="compositionally biased region" description="Low complexity" evidence="1">
    <location>
        <begin position="653"/>
        <end position="662"/>
    </location>
</feature>
<feature type="compositionally biased region" description="Low complexity" evidence="1">
    <location>
        <begin position="2627"/>
        <end position="2660"/>
    </location>
</feature>
<feature type="compositionally biased region" description="Acidic residues" evidence="1">
    <location>
        <begin position="420"/>
        <end position="440"/>
    </location>
</feature>
<feature type="compositionally biased region" description="Low complexity" evidence="1">
    <location>
        <begin position="812"/>
        <end position="827"/>
    </location>
</feature>
<feature type="compositionally biased region" description="Low complexity" evidence="1">
    <location>
        <begin position="471"/>
        <end position="487"/>
    </location>
</feature>
<feature type="region of interest" description="Disordered" evidence="1">
    <location>
        <begin position="1160"/>
        <end position="1184"/>
    </location>
</feature>
<gene>
    <name evidence="3" type="ORF">VOLCADRAFT_117404</name>
</gene>
<feature type="compositionally biased region" description="Low complexity" evidence="1">
    <location>
        <begin position="860"/>
        <end position="880"/>
    </location>
</feature>
<dbReference type="PROSITE" id="PS51186">
    <property type="entry name" value="GNAT"/>
    <property type="match status" value="1"/>
</dbReference>
<feature type="compositionally biased region" description="Gly residues" evidence="1">
    <location>
        <begin position="2333"/>
        <end position="2342"/>
    </location>
</feature>
<dbReference type="CDD" id="cd04301">
    <property type="entry name" value="NAT_SF"/>
    <property type="match status" value="1"/>
</dbReference>
<dbReference type="InParanoid" id="D8TU25"/>
<dbReference type="Proteomes" id="UP000001058">
    <property type="component" value="Unassembled WGS sequence"/>
</dbReference>
<dbReference type="PANTHER" id="PTHR47025:SF2">
    <property type="entry name" value="AUTOIMMUNE REGULATOR"/>
    <property type="match status" value="1"/>
</dbReference>
<feature type="region of interest" description="Disordered" evidence="1">
    <location>
        <begin position="272"/>
        <end position="517"/>
    </location>
</feature>
<feature type="region of interest" description="Disordered" evidence="1">
    <location>
        <begin position="812"/>
        <end position="882"/>
    </location>
</feature>
<feature type="compositionally biased region" description="Low complexity" evidence="1">
    <location>
        <begin position="2227"/>
        <end position="2243"/>
    </location>
</feature>
<feature type="compositionally biased region" description="Low complexity" evidence="1">
    <location>
        <begin position="1593"/>
        <end position="1603"/>
    </location>
</feature>
<dbReference type="InterPro" id="IPR000182">
    <property type="entry name" value="GNAT_dom"/>
</dbReference>
<feature type="compositionally biased region" description="Low complexity" evidence="1">
    <location>
        <begin position="1716"/>
        <end position="1728"/>
    </location>
</feature>
<dbReference type="STRING" id="3068.D8TU25"/>
<dbReference type="InterPro" id="IPR016181">
    <property type="entry name" value="Acyl_CoA_acyltransferase"/>
</dbReference>
<dbReference type="GO" id="GO:0000977">
    <property type="term" value="F:RNA polymerase II transcription regulatory region sequence-specific DNA binding"/>
    <property type="evidence" value="ECO:0007669"/>
    <property type="project" value="TreeGrafter"/>
</dbReference>
<feature type="compositionally biased region" description="Low complexity" evidence="1">
    <location>
        <begin position="1537"/>
        <end position="1564"/>
    </location>
</feature>
<dbReference type="SUPFAM" id="SSF55729">
    <property type="entry name" value="Acyl-CoA N-acyltransferases (Nat)"/>
    <property type="match status" value="1"/>
</dbReference>
<dbReference type="PANTHER" id="PTHR47025">
    <property type="entry name" value="AUTOIMMUNE REGULATOR"/>
    <property type="match status" value="1"/>
</dbReference>
<feature type="region of interest" description="Disordered" evidence="1">
    <location>
        <begin position="2509"/>
        <end position="2550"/>
    </location>
</feature>
<name>D8TU25_VOLCA</name>
<dbReference type="OrthoDB" id="429143at2759"/>
<feature type="region of interest" description="Disordered" evidence="1">
    <location>
        <begin position="2409"/>
        <end position="2457"/>
    </location>
</feature>
<reference evidence="3 4" key="1">
    <citation type="journal article" date="2010" name="Science">
        <title>Genomic analysis of organismal complexity in the multicellular green alga Volvox carteri.</title>
        <authorList>
            <person name="Prochnik S.E."/>
            <person name="Umen J."/>
            <person name="Nedelcu A.M."/>
            <person name="Hallmann A."/>
            <person name="Miller S.M."/>
            <person name="Nishii I."/>
            <person name="Ferris P."/>
            <person name="Kuo A."/>
            <person name="Mitros T."/>
            <person name="Fritz-Laylin L.K."/>
            <person name="Hellsten U."/>
            <person name="Chapman J."/>
            <person name="Simakov O."/>
            <person name="Rensing S.A."/>
            <person name="Terry A."/>
            <person name="Pangilinan J."/>
            <person name="Kapitonov V."/>
            <person name="Jurka J."/>
            <person name="Salamov A."/>
            <person name="Shapiro H."/>
            <person name="Schmutz J."/>
            <person name="Grimwood J."/>
            <person name="Lindquist E."/>
            <person name="Lucas S."/>
            <person name="Grigoriev I.V."/>
            <person name="Schmitt R."/>
            <person name="Kirk D."/>
            <person name="Rokhsar D.S."/>
        </authorList>
    </citation>
    <scope>NUCLEOTIDE SEQUENCE [LARGE SCALE GENOMIC DNA]</scope>
    <source>
        <strain evidence="4">f. Nagariensis / Eve</strain>
    </source>
</reference>
<dbReference type="InterPro" id="IPR056511">
    <property type="entry name" value="IDM1_C"/>
</dbReference>
<dbReference type="GO" id="GO:0045944">
    <property type="term" value="P:positive regulation of transcription by RNA polymerase II"/>
    <property type="evidence" value="ECO:0007669"/>
    <property type="project" value="TreeGrafter"/>
</dbReference>
<evidence type="ECO:0000259" key="2">
    <source>
        <dbReference type="PROSITE" id="PS51186"/>
    </source>
</evidence>
<feature type="region of interest" description="Disordered" evidence="1">
    <location>
        <begin position="1502"/>
        <end position="1629"/>
    </location>
</feature>
<feature type="region of interest" description="Disordered" evidence="1">
    <location>
        <begin position="1697"/>
        <end position="1738"/>
    </location>
</feature>
<dbReference type="GO" id="GO:0016747">
    <property type="term" value="F:acyltransferase activity, transferring groups other than amino-acyl groups"/>
    <property type="evidence" value="ECO:0007669"/>
    <property type="project" value="InterPro"/>
</dbReference>
<feature type="compositionally biased region" description="Pro residues" evidence="1">
    <location>
        <begin position="1247"/>
        <end position="1262"/>
    </location>
</feature>
<feature type="region of interest" description="Disordered" evidence="1">
    <location>
        <begin position="1813"/>
        <end position="1850"/>
    </location>
</feature>
<feature type="region of interest" description="Disordered" evidence="1">
    <location>
        <begin position="2171"/>
        <end position="2197"/>
    </location>
</feature>
<dbReference type="GO" id="GO:0005634">
    <property type="term" value="C:nucleus"/>
    <property type="evidence" value="ECO:0007669"/>
    <property type="project" value="TreeGrafter"/>
</dbReference>
<dbReference type="KEGG" id="vcn:VOLCADRAFT_117404"/>
<feature type="compositionally biased region" description="Low complexity" evidence="1">
    <location>
        <begin position="285"/>
        <end position="327"/>
    </location>
</feature>
<feature type="compositionally biased region" description="Gly residues" evidence="1">
    <location>
        <begin position="447"/>
        <end position="465"/>
    </location>
</feature>
<feature type="compositionally biased region" description="Low complexity" evidence="1">
    <location>
        <begin position="2426"/>
        <end position="2443"/>
    </location>
</feature>
<dbReference type="GeneID" id="9619034"/>
<feature type="compositionally biased region" description="Pro residues" evidence="1">
    <location>
        <begin position="1525"/>
        <end position="1536"/>
    </location>
</feature>
<dbReference type="eggNOG" id="ENOG502RRFA">
    <property type="taxonomic scope" value="Eukaryota"/>
</dbReference>
<evidence type="ECO:0000313" key="3">
    <source>
        <dbReference type="EMBL" id="EFJ49067.1"/>
    </source>
</evidence>
<dbReference type="Pfam" id="PF23209">
    <property type="entry name" value="IDM1_C"/>
    <property type="match status" value="1"/>
</dbReference>
<feature type="compositionally biased region" description="Acidic residues" evidence="1">
    <location>
        <begin position="354"/>
        <end position="364"/>
    </location>
</feature>
<feature type="compositionally biased region" description="Low complexity" evidence="1">
    <location>
        <begin position="2176"/>
        <end position="2185"/>
    </location>
</feature>
<proteinExistence type="predicted"/>
<dbReference type="GO" id="GO:0003682">
    <property type="term" value="F:chromatin binding"/>
    <property type="evidence" value="ECO:0007669"/>
    <property type="project" value="TreeGrafter"/>
</dbReference>
<feature type="region of interest" description="Disordered" evidence="1">
    <location>
        <begin position="1016"/>
        <end position="1035"/>
    </location>
</feature>
<protein>
    <recommendedName>
        <fullName evidence="2">N-acetyltransferase domain-containing protein</fullName>
    </recommendedName>
</protein>
<dbReference type="EMBL" id="GL378337">
    <property type="protein sequence ID" value="EFJ49067.1"/>
    <property type="molecule type" value="Genomic_DNA"/>
</dbReference>
<feature type="region of interest" description="Disordered" evidence="1">
    <location>
        <begin position="2587"/>
        <end position="2677"/>
    </location>
</feature>
<accession>D8TU25</accession>
<feature type="compositionally biased region" description="Polar residues" evidence="1">
    <location>
        <begin position="2042"/>
        <end position="2054"/>
    </location>
</feature>
<dbReference type="GO" id="GO:0042393">
    <property type="term" value="F:histone binding"/>
    <property type="evidence" value="ECO:0007669"/>
    <property type="project" value="TreeGrafter"/>
</dbReference>
<feature type="region of interest" description="Disordered" evidence="1">
    <location>
        <begin position="642"/>
        <end position="720"/>
    </location>
</feature>
<organism evidence="4">
    <name type="scientific">Volvox carteri f. nagariensis</name>
    <dbReference type="NCBI Taxonomy" id="3068"/>
    <lineage>
        <taxon>Eukaryota</taxon>
        <taxon>Viridiplantae</taxon>
        <taxon>Chlorophyta</taxon>
        <taxon>core chlorophytes</taxon>
        <taxon>Chlorophyceae</taxon>
        <taxon>CS clade</taxon>
        <taxon>Chlamydomonadales</taxon>
        <taxon>Volvocaceae</taxon>
        <taxon>Volvox</taxon>
    </lineage>
</organism>
<feature type="region of interest" description="Disordered" evidence="1">
    <location>
        <begin position="1235"/>
        <end position="1267"/>
    </location>
</feature>
<evidence type="ECO:0000313" key="4">
    <source>
        <dbReference type="Proteomes" id="UP000001058"/>
    </source>
</evidence>
<feature type="compositionally biased region" description="Pro residues" evidence="1">
    <location>
        <begin position="828"/>
        <end position="859"/>
    </location>
</feature>
<feature type="compositionally biased region" description="Gly residues" evidence="1">
    <location>
        <begin position="1017"/>
        <end position="1031"/>
    </location>
</feature>
<feature type="region of interest" description="Disordered" evidence="1">
    <location>
        <begin position="2227"/>
        <end position="2265"/>
    </location>
</feature>
<sequence length="2728" mass="272493">MGPACETPWWSMPEICTHCGGGDVEPEGRRVLVLCSACFAAGTHTGCHEDVTGEPLSSEITHGDGLYFCGKECQRSYEALEAATGRRSRIRDEPEQYTFELVHYKQDDRTVRSAVETAMRMFRTSFAPLIMENGRDLLEMVCTAYETPDEEVEEEGGGHNFSAFRLAILRMGGTIITAATLRVFGNKFAEMPFVSTREGHRRSGHCKRLMKAVEDLLLAGGVHCLVIPSINELLPMWTNKFGFAKIATDEVEGIEDWIVDTDRDTCTLVKKHILPPGQPQPQPQPQRKLPPVTTASQPQQTLPAPPTGAAGALSIRPGPAARGGARASVKNSRKRGRAPKIVLSKSLRRSYSDYSDEDESEEESLSGSDGDGDGGGNGKRRGGGHHRPGGRRSSGGGSGRHPSRRSRRDSGSESDFVPDKEEEEEEEKEGGSGADEDLVPEESLAGGSAGGKCARGGKRAGGGGGRRSKGKPAPDSDAAGASTAAADPKPKRTRRSGPRAPRPAGPRLWPPSESLPLHPVYGTEVSVIRIPENLRPAPPPMPLEVDMARPGLPNEPFELSIHLQAFIAKKAAREAARAAALAAAAAGGSGDAAAAAATAAQSGGGAIAAGVSATGTAAAAAPPSTAAIAGAAAAAAPPINLTAVTQPTPSPPLQQQQQQALPQQPPPPVQQQLQTDKQGADKKRRRKRARRNEQDGQQPPRRHRGRRPANSPAQEAARQRRLKIRLAARQRRRAHRELMMGMIVADMVRMELCPLEPRKLSDPLSILRAPRQEQQQNDPRDIELTRLREEHAALQRSHQALELRLAAAESALQQQQQQRQQQQQTLLLPPPPPPWPRLSPLSLPPGQHPPAEVSPPPPAAATTAARDSPPSPCSPLAAAPDNLKLDKGSEASAMATAAAGAAADIAGGTAATPLGHPLFSGFWSTPAALEHRRPQVLSPLPLSPASLHPYAAAASTPSLERPDITGGRRSGGAAGALEAAAAAAGAAKAAHNGCAMNPGAMMMRTPLIVRIARSGDGSAGCGDGSGDGSGDGAVAVDVDDVTSSSANGNAMNKGGGHGPGRPLECEDGGGGNEAQEAEDGGGGRSVGGTAEKRRPAVECTESLVTMQVEGFRTFEAPADGPSSVVPLDAAVGTSAAAAMAAAPLAAPAMAVTGIVRSGISPPSEAPGCKSAAAAADGAGGADPAHAARLVDEAPTAGLDPGAAAASSVRQTSSVTLNKAFRTQLDLVILAAIGADDTPPDGEYAQRPPRPLPSPPPPPPPPAGETVVQSSVEFRPAEVAPGGLQEDRFGMKTGTNAAEADDNVLAAAAKCNTDDTVAAATAAVPTGSVRIHTFSIAANAAGGGGTAAACAPGPGDPCARSPVSGGGCRHGDKSPPTTPPFSLADLSQHVRQSVLASGRQLYGSPPSPTPDTAAIAIPNRGEVEGCGGLADSAADGCVNGGVVHGGCGGGGGSSAGGGCIGNMQTQVLPITTLSQTALRLTTDTPHPWGVRRQLVGLMTDRTAAAAVATSPPRRHGGASAIDDQMEPPPPFDGPPVSAPLSHNSLASSSCGSSSSGADDGSSIVSRSRPRKRRLVVTASNAAAGAAPVSKKRIGSSSSSSSLSSGAGGGGERPSSCYPPGAAAQRETSATTPNVRSACEAEGTYGTAAASRGCGLSCQNGSVFVGSTADCALDAVEAAGVGQLTAMAAAGTTGCFPTAAVSSPNADGSRPPRPPAQQQPQSQHQQQQGPTEGELSTSSSVVAPLAGATDLEHGRAPAAAAAAAAAVGPADAMTAAADHNATDCIASPASLRRFELSCLYPLLHHVVAVLLADTPSPSQRRKSPHFQDGLSTARRRRRQGAAGSPLGEGGDLGPEALMVAAVAAGSTADAEADGLGGCGGGGGGDGLATTRPALMAAFEACATAAEVVCGAAEEAEAMAAGASTGTSAAAAAQAFTPGMADGSLNAVPLGSAAAAATLLAPVNAHTPLLLQLELAGTAAAAAAGAVAEDVDCFPVPEPVIGTPDAGGFEGSTVAAAAAVAGGGVAGAPAPPMPSSSGRLAIVSSPATGPSSGSRATRSPGLRPTMAVAHGGGGSTGCATVDVLYGSPALPKHGGRLVMLAALSGAGGGSMREASAVRHVVDPYDAVIADEGAVTVADDGGGVDKPRTSTGAAVAATSAAVAAAAAIDIVGGRTSPTVSANGSAGAAGRRTYSGSPSDATTTAGLLFRKKRLTRRKKTAVDLFGEDIVLSASAPSDSPDSTPGSSSVPPPTPNSGGREEQQADGGGTKACCRTIARSAAAGEGATTAAMPALKAAAARGLEFGPAAVAGDEKAEGAATVIAVTGVAGGAPAAGQGLDSGGSGGGAASSSTAPDKDPTGSTLVIATILPSGKPAVRTVSTVAAGCSSNAVGIVVQTPAPGAHPCTAGATPVATGGTAAATRPDDLKTTTSAAEGPASASAGAVAARSPPHPSGVPTAGQYNATGCRVPDGGGGGSNGGGSCNGGIGAENAASEEALLDWLVTGTPPEEDILFGVTEGREGGGGRVAGGRGRGRGRARGGARDRSGGVLDSPVSSSAYLDEPLRSLFHTIDADMAAERYEEIATSAFGGSAAATTAAGGPAADGGGSELASQGSLYGQDQQLQVRRRRCRRQIPVQEHALPSQPMSQVAQQQQQQQLSPLRSAPQAVSRAINGPDPQGAGVQAADAAATGAALGALDSLAEFCGRVGSEGPTSEDVGLARQGVSALVDMLVQD</sequence>
<feature type="compositionally biased region" description="Low complexity" evidence="1">
    <location>
        <begin position="1171"/>
        <end position="1184"/>
    </location>
</feature>
<feature type="domain" description="N-acetyltransferase" evidence="2">
    <location>
        <begin position="117"/>
        <end position="275"/>
    </location>
</feature>
<feature type="region of interest" description="Disordered" evidence="1">
    <location>
        <begin position="1042"/>
        <end position="1097"/>
    </location>
</feature>
<keyword evidence="4" id="KW-1185">Reference proteome</keyword>
<evidence type="ECO:0000256" key="1">
    <source>
        <dbReference type="SAM" id="MobiDB-lite"/>
    </source>
</evidence>
<feature type="region of interest" description="Disordered" evidence="1">
    <location>
        <begin position="2330"/>
        <end position="2356"/>
    </location>
</feature>